<dbReference type="EMBL" id="JAFIRR010000043">
    <property type="protein sequence ID" value="MCO6415981.1"/>
    <property type="molecule type" value="Genomic_DNA"/>
</dbReference>
<proteinExistence type="predicted"/>
<comment type="caution">
    <text evidence="2">The sequence shown here is derived from an EMBL/GenBank/DDBJ whole genome shotgun (WGS) entry which is preliminary data.</text>
</comment>
<feature type="transmembrane region" description="Helical" evidence="1">
    <location>
        <begin position="40"/>
        <end position="64"/>
    </location>
</feature>
<keyword evidence="1" id="KW-0472">Membrane</keyword>
<keyword evidence="1" id="KW-1133">Transmembrane helix</keyword>
<feature type="transmembrane region" description="Helical" evidence="1">
    <location>
        <begin position="70"/>
        <end position="88"/>
    </location>
</feature>
<protein>
    <recommendedName>
        <fullName evidence="4">YnfA family protein</fullName>
    </recommendedName>
</protein>
<organism evidence="2 3">
    <name type="scientific">Siccirubricoccus soli</name>
    <dbReference type="NCBI Taxonomy" id="2899147"/>
    <lineage>
        <taxon>Bacteria</taxon>
        <taxon>Pseudomonadati</taxon>
        <taxon>Pseudomonadota</taxon>
        <taxon>Alphaproteobacteria</taxon>
        <taxon>Acetobacterales</taxon>
        <taxon>Roseomonadaceae</taxon>
        <taxon>Siccirubricoccus</taxon>
    </lineage>
</organism>
<accession>A0ABT1D250</accession>
<dbReference type="RefSeq" id="WP_252952592.1">
    <property type="nucleotide sequence ID" value="NZ_JAFIRR010000043.1"/>
</dbReference>
<gene>
    <name evidence="2" type="ORF">JYK14_07305</name>
</gene>
<feature type="transmembrane region" description="Helical" evidence="1">
    <location>
        <begin position="6"/>
        <end position="28"/>
    </location>
</feature>
<keyword evidence="3" id="KW-1185">Reference proteome</keyword>
<dbReference type="Proteomes" id="UP001523392">
    <property type="component" value="Unassembled WGS sequence"/>
</dbReference>
<evidence type="ECO:0000256" key="1">
    <source>
        <dbReference type="SAM" id="Phobius"/>
    </source>
</evidence>
<name>A0ABT1D250_9PROT</name>
<reference evidence="2 3" key="1">
    <citation type="submission" date="2021-12" db="EMBL/GenBank/DDBJ databases">
        <title>Siccirubricoccus leaddurans sp. nov., a high concentration Zn2+ tolerance bacterium.</title>
        <authorList>
            <person name="Cao Y."/>
        </authorList>
    </citation>
    <scope>NUCLEOTIDE SEQUENCE [LARGE SCALE GENOMIC DNA]</scope>
    <source>
        <strain evidence="2 3">KC 17139</strain>
    </source>
</reference>
<evidence type="ECO:0008006" key="4">
    <source>
        <dbReference type="Google" id="ProtNLM"/>
    </source>
</evidence>
<evidence type="ECO:0000313" key="3">
    <source>
        <dbReference type="Proteomes" id="UP001523392"/>
    </source>
</evidence>
<keyword evidence="1" id="KW-0812">Transmembrane</keyword>
<evidence type="ECO:0000313" key="2">
    <source>
        <dbReference type="EMBL" id="MCO6415981.1"/>
    </source>
</evidence>
<sequence>MEALGTLLGGFGAVVMLAVVLMAGLIFGWRRVLFSYPLGLAVELTGYLVCALLLAGALWWLTGFDMATDLAGYVIGGLLLTGALWWLMA</sequence>